<proteinExistence type="predicted"/>
<dbReference type="EMBL" id="PHAO01000001">
    <property type="protein sequence ID" value="PKN02975.1"/>
    <property type="molecule type" value="Genomic_DNA"/>
</dbReference>
<keyword evidence="1" id="KW-0812">Transmembrane</keyword>
<dbReference type="PROSITE" id="PS00409">
    <property type="entry name" value="PROKAR_NTER_METHYL"/>
    <property type="match status" value="1"/>
</dbReference>
<comment type="caution">
    <text evidence="2">The sequence shown here is derived from an EMBL/GenBank/DDBJ whole genome shotgun (WGS) entry which is preliminary data.</text>
</comment>
<gene>
    <name evidence="2" type="ORF">CVU76_03035</name>
</gene>
<dbReference type="Proteomes" id="UP000233417">
    <property type="component" value="Unassembled WGS sequence"/>
</dbReference>
<accession>A0A2N2F433</accession>
<dbReference type="AlphaFoldDB" id="A0A2N2F433"/>
<dbReference type="Pfam" id="PF07963">
    <property type="entry name" value="N_methyl"/>
    <property type="match status" value="1"/>
</dbReference>
<evidence type="ECO:0008006" key="4">
    <source>
        <dbReference type="Google" id="ProtNLM"/>
    </source>
</evidence>
<evidence type="ECO:0000313" key="3">
    <source>
        <dbReference type="Proteomes" id="UP000233417"/>
    </source>
</evidence>
<feature type="transmembrane region" description="Helical" evidence="1">
    <location>
        <begin position="12"/>
        <end position="39"/>
    </location>
</feature>
<dbReference type="InterPro" id="IPR045584">
    <property type="entry name" value="Pilin-like"/>
</dbReference>
<organism evidence="2 3">
    <name type="scientific">Candidatus Dojkabacteria bacterium HGW-Dojkabacteria-1</name>
    <dbReference type="NCBI Taxonomy" id="2013761"/>
    <lineage>
        <taxon>Bacteria</taxon>
        <taxon>Candidatus Dojkabacteria</taxon>
    </lineage>
</organism>
<protein>
    <recommendedName>
        <fullName evidence="4">Prepilin-type N-terminal cleavage/methylation domain-containing protein</fullName>
    </recommendedName>
</protein>
<evidence type="ECO:0000313" key="2">
    <source>
        <dbReference type="EMBL" id="PKN02975.1"/>
    </source>
</evidence>
<evidence type="ECO:0000256" key="1">
    <source>
        <dbReference type="SAM" id="Phobius"/>
    </source>
</evidence>
<keyword evidence="1" id="KW-0472">Membrane</keyword>
<keyword evidence="1" id="KW-1133">Transmembrane helix</keyword>
<dbReference type="NCBIfam" id="TIGR02532">
    <property type="entry name" value="IV_pilin_GFxxxE"/>
    <property type="match status" value="1"/>
</dbReference>
<sequence>MILTKNKKYEGFSLVEMLLTIAILGIITLLVATTLTTLIKVSLVANNKNQARNDVNFMMELMNRSLGNSNVGDITLYNSNTVRAFNKETMKVEDIQSVGNVYDNPTLLIGTPANEMHVRSYGYNVWSCIGFFKDKDDPTIGYLLKTTNYNMSDPYECFNSERANSYVAVLHSYTVNVVDFSVEYLVVGDDADNMFIINSVVTPVNWPTGFSVPVNKEITRQITVSSQGLTWY</sequence>
<reference evidence="2 3" key="1">
    <citation type="journal article" date="2017" name="ISME J.">
        <title>Potential for microbial H2 and metal transformations associated with novel bacteria and archaea in deep terrestrial subsurface sediments.</title>
        <authorList>
            <person name="Hernsdorf A.W."/>
            <person name="Amano Y."/>
            <person name="Miyakawa K."/>
            <person name="Ise K."/>
            <person name="Suzuki Y."/>
            <person name="Anantharaman K."/>
            <person name="Probst A."/>
            <person name="Burstein D."/>
            <person name="Thomas B.C."/>
            <person name="Banfield J.F."/>
        </authorList>
    </citation>
    <scope>NUCLEOTIDE SEQUENCE [LARGE SCALE GENOMIC DNA]</scope>
    <source>
        <strain evidence="2">HGW-Dojkabacteria-1</strain>
    </source>
</reference>
<name>A0A2N2F433_9BACT</name>
<dbReference type="InterPro" id="IPR012902">
    <property type="entry name" value="N_methyl_site"/>
</dbReference>
<dbReference type="SUPFAM" id="SSF54523">
    <property type="entry name" value="Pili subunits"/>
    <property type="match status" value="1"/>
</dbReference>